<dbReference type="NCBIfam" id="TIGR02608">
    <property type="entry name" value="delta_60_rpt"/>
    <property type="match status" value="3"/>
</dbReference>
<dbReference type="EMBL" id="JAMDGS010000003">
    <property type="protein sequence ID" value="MDD1124053.1"/>
    <property type="molecule type" value="Genomic_DNA"/>
</dbReference>
<organism evidence="1 2">
    <name type="scientific">Pseudomonas aphyarum</name>
    <dbReference type="NCBI Taxonomy" id="2942629"/>
    <lineage>
        <taxon>Bacteria</taxon>
        <taxon>Pseudomonadati</taxon>
        <taxon>Pseudomonadota</taxon>
        <taxon>Gammaproteobacteria</taxon>
        <taxon>Pseudomonadales</taxon>
        <taxon>Pseudomonadaceae</taxon>
        <taxon>Pseudomonas</taxon>
    </lineage>
</organism>
<dbReference type="RefSeq" id="WP_273897222.1">
    <property type="nucleotide sequence ID" value="NZ_JAMDGS010000003.1"/>
</dbReference>
<name>A0ABT5PJJ4_9PSED</name>
<dbReference type="Gene3D" id="2.80.10.50">
    <property type="match status" value="1"/>
</dbReference>
<reference evidence="1" key="1">
    <citation type="submission" date="2022-05" db="EMBL/GenBank/DDBJ databases">
        <title>Novel Pseudomonas spp. Isolated from a Rainbow Trout Aquaculture Facility.</title>
        <authorList>
            <person name="Testerman T."/>
            <person name="Graf J."/>
        </authorList>
    </citation>
    <scope>NUCLEOTIDE SEQUENCE</scope>
    <source>
        <strain evidence="1">ID386</strain>
    </source>
</reference>
<keyword evidence="2" id="KW-1185">Reference proteome</keyword>
<protein>
    <recommendedName>
        <fullName evidence="3">Delta-60 repeat protein</fullName>
    </recommendedName>
</protein>
<evidence type="ECO:0000313" key="2">
    <source>
        <dbReference type="Proteomes" id="UP001150531"/>
    </source>
</evidence>
<dbReference type="InterPro" id="IPR013431">
    <property type="entry name" value="Delta_60_rpt"/>
</dbReference>
<accession>A0ABT5PJJ4</accession>
<gene>
    <name evidence="1" type="ORF">M5G18_05580</name>
</gene>
<evidence type="ECO:0008006" key="3">
    <source>
        <dbReference type="Google" id="ProtNLM"/>
    </source>
</evidence>
<dbReference type="Proteomes" id="UP001150531">
    <property type="component" value="Unassembled WGS sequence"/>
</dbReference>
<comment type="caution">
    <text evidence="1">The sequence shown here is derived from an EMBL/GenBank/DDBJ whole genome shotgun (WGS) entry which is preliminary data.</text>
</comment>
<proteinExistence type="predicted"/>
<sequence>MSAVTPKDTAGYLDKDFAEDGLINIPSSARASTRCITVTNKLQIVHGVFDQGWCVLRRAMPNGDADPEFGMPEGDVRWRFNLSENTRPKKILAKADGKLLLLGLTGNEPFKQHIAFTRFNDNGTPDLIHGTVIIPYPDVPVPPDHQLSIQEPDACLTSDNQLLVTSGFVISASDGSDIRVGLIYRFDKDGKPDPTFGKSGCVEVRFKGEKSEIHSVSELADQRIIVFGTLDRPSDGLTNQRAVLACYSPQGVLDETFGDRGFREWSYVGSLGKMSIAGDRIFFATLATANDASLLAVHRVLPNGVDDPSFNEGQVLFVDLAVAAVFPAAIVVQPDGKIVIGYHTFVSPSRPQPLGWLRINQAGELDPTFGEAGKVWYDGGYMSDGLFQANSNRILFAAEIEPNLQESYAKVIGVLG</sequence>
<evidence type="ECO:0000313" key="1">
    <source>
        <dbReference type="EMBL" id="MDD1124053.1"/>
    </source>
</evidence>